<reference evidence="12 13" key="1">
    <citation type="submission" date="2018-02" db="EMBL/GenBank/DDBJ databases">
        <title>Genome sequence of the basidiomycete white-rot fungus Phlebia centrifuga.</title>
        <authorList>
            <person name="Granchi Z."/>
            <person name="Peng M."/>
            <person name="de Vries R.P."/>
            <person name="Hilden K."/>
            <person name="Makela M.R."/>
            <person name="Grigoriev I."/>
            <person name="Riley R."/>
        </authorList>
    </citation>
    <scope>NUCLEOTIDE SEQUENCE [LARGE SCALE GENOMIC DNA]</scope>
    <source>
        <strain evidence="12 13">FBCC195</strain>
    </source>
</reference>
<keyword evidence="7" id="KW-0963">Cytoplasm</keyword>
<dbReference type="GO" id="GO:0016020">
    <property type="term" value="C:membrane"/>
    <property type="evidence" value="ECO:0007669"/>
    <property type="project" value="UniProtKB-SubCell"/>
</dbReference>
<accession>A0A2R6PG27</accession>
<evidence type="ECO:0000313" key="13">
    <source>
        <dbReference type="Proteomes" id="UP000186601"/>
    </source>
</evidence>
<dbReference type="SMART" id="SM00312">
    <property type="entry name" value="PX"/>
    <property type="match status" value="1"/>
</dbReference>
<comment type="subcellular location">
    <subcellularLocation>
        <location evidence="3">Cytoplasm</location>
    </subcellularLocation>
    <subcellularLocation>
        <location evidence="2">Membrane</location>
        <topology evidence="2">Peripheral membrane protein</topology>
        <orientation evidence="2">Cytoplasmic side</orientation>
    </subcellularLocation>
</comment>
<dbReference type="InterPro" id="IPR001683">
    <property type="entry name" value="PX_dom"/>
</dbReference>
<protein>
    <recommendedName>
        <fullName evidence="5">Sorting nexin MVP1</fullName>
    </recommendedName>
</protein>
<dbReference type="GO" id="GO:0005829">
    <property type="term" value="C:cytosol"/>
    <property type="evidence" value="ECO:0007669"/>
    <property type="project" value="GOC"/>
</dbReference>
<dbReference type="EMBL" id="MLYV02000494">
    <property type="protein sequence ID" value="PSR90577.1"/>
    <property type="molecule type" value="Genomic_DNA"/>
</dbReference>
<keyword evidence="13" id="KW-1185">Reference proteome</keyword>
<keyword evidence="6" id="KW-0813">Transport</keyword>
<comment type="caution">
    <text evidence="12">The sequence shown here is derived from an EMBL/GenBank/DDBJ whole genome shotgun (WGS) entry which is preliminary data.</text>
</comment>
<dbReference type="OrthoDB" id="10064318at2759"/>
<evidence type="ECO:0000256" key="9">
    <source>
        <dbReference type="ARBA" id="ARBA00023136"/>
    </source>
</evidence>
<gene>
    <name evidence="12" type="ORF">PHLCEN_2v4870</name>
</gene>
<comment type="similarity">
    <text evidence="4">Belongs to the sorting nexin family.</text>
</comment>
<dbReference type="Pfam" id="PF00787">
    <property type="entry name" value="PX"/>
    <property type="match status" value="1"/>
</dbReference>
<dbReference type="Proteomes" id="UP000186601">
    <property type="component" value="Unassembled WGS sequence"/>
</dbReference>
<evidence type="ECO:0000256" key="10">
    <source>
        <dbReference type="SAM" id="MobiDB-lite"/>
    </source>
</evidence>
<dbReference type="InterPro" id="IPR045734">
    <property type="entry name" value="Snx8_BAR_dom"/>
</dbReference>
<evidence type="ECO:0000259" key="11">
    <source>
        <dbReference type="PROSITE" id="PS50195"/>
    </source>
</evidence>
<evidence type="ECO:0000256" key="5">
    <source>
        <dbReference type="ARBA" id="ARBA00014268"/>
    </source>
</evidence>
<dbReference type="GO" id="GO:0005768">
    <property type="term" value="C:endosome"/>
    <property type="evidence" value="ECO:0007669"/>
    <property type="project" value="TreeGrafter"/>
</dbReference>
<dbReference type="PROSITE" id="PS50195">
    <property type="entry name" value="PX"/>
    <property type="match status" value="1"/>
</dbReference>
<sequence length="613" mass="67965">MFNAPRPVQPYGATSASSFGASFVVDNPLASSVYDSDGLDPWSSAPSPAPPTLPTSISTTNASAGFASVIADATVPEIYHRAFALVDITNTGETSVNGLSRVLGSSSLPASTVERIVSLVSSRPRVSKLEFFVALALVALAQSSRDLSIERVAVLAQEDALPVPQLDLESLAPSTSAYTPYRSNAPEVHAPAPTRAFTSDDPWNVSKFPNAPTEPPNGAASMSNGAPSSISGSGLPKDWWKKLETVNVNILGQQGFILNRYLVYEVATDRAPPVPRRYSEFVILWDCLVKRYPFRLLPSLPPKRIGPDDSFLEQRRRGLARFINFAVNHPVIKEDGLLAVFLTEPSFESWRKHSPISYEEESASKRVDRVEEMSIPSDLEEKLAVVRGKISVLIEQWQKICILAERMIKRREAAAADSARLTNTLKALAEVNERCWRGDDCLLCAGVRQGVSNIAQHTQRHADAMEHRSRTLLYSTLEALKSQRDLYIATRDLFIRHDRLSGDQVEKLKKRVETTSLKLENVKQAQKDNWQVEADKLAVTIEKDQAAISAALNRRVFIRVCMWHELRVVLHNRENTLLTDAVKTFAREERDFSEGITANWGSLADALETMPYE</sequence>
<dbReference type="InterPro" id="IPR027267">
    <property type="entry name" value="AH/BAR_dom_sf"/>
</dbReference>
<dbReference type="Gene3D" id="3.30.1520.10">
    <property type="entry name" value="Phox-like domain"/>
    <property type="match status" value="1"/>
</dbReference>
<dbReference type="GO" id="GO:0006623">
    <property type="term" value="P:protein targeting to vacuole"/>
    <property type="evidence" value="ECO:0007669"/>
    <property type="project" value="TreeGrafter"/>
</dbReference>
<evidence type="ECO:0000256" key="8">
    <source>
        <dbReference type="ARBA" id="ARBA00022927"/>
    </source>
</evidence>
<keyword evidence="8" id="KW-0653">Protein transport</keyword>
<comment type="function">
    <text evidence="1">Required for vacuolar protein sorting.</text>
</comment>
<dbReference type="GO" id="GO:0032266">
    <property type="term" value="F:phosphatidylinositol-3-phosphate binding"/>
    <property type="evidence" value="ECO:0007669"/>
    <property type="project" value="TreeGrafter"/>
</dbReference>
<evidence type="ECO:0000256" key="3">
    <source>
        <dbReference type="ARBA" id="ARBA00004496"/>
    </source>
</evidence>
<evidence type="ECO:0000256" key="1">
    <source>
        <dbReference type="ARBA" id="ARBA00002474"/>
    </source>
</evidence>
<feature type="domain" description="PX" evidence="11">
    <location>
        <begin position="242"/>
        <end position="348"/>
    </location>
</feature>
<dbReference type="InterPro" id="IPR028662">
    <property type="entry name" value="SNX8/Mvp1"/>
</dbReference>
<dbReference type="InterPro" id="IPR036871">
    <property type="entry name" value="PX_dom_sf"/>
</dbReference>
<feature type="compositionally biased region" description="Polar residues" evidence="10">
    <location>
        <begin position="220"/>
        <end position="229"/>
    </location>
</feature>
<dbReference type="Pfam" id="PF19566">
    <property type="entry name" value="Snx8_BAR_dom"/>
    <property type="match status" value="1"/>
</dbReference>
<evidence type="ECO:0000256" key="2">
    <source>
        <dbReference type="ARBA" id="ARBA00004287"/>
    </source>
</evidence>
<organism evidence="12 13">
    <name type="scientific">Hermanssonia centrifuga</name>
    <dbReference type="NCBI Taxonomy" id="98765"/>
    <lineage>
        <taxon>Eukaryota</taxon>
        <taxon>Fungi</taxon>
        <taxon>Dikarya</taxon>
        <taxon>Basidiomycota</taxon>
        <taxon>Agaricomycotina</taxon>
        <taxon>Agaricomycetes</taxon>
        <taxon>Polyporales</taxon>
        <taxon>Meruliaceae</taxon>
        <taxon>Hermanssonia</taxon>
    </lineage>
</organism>
<evidence type="ECO:0000313" key="12">
    <source>
        <dbReference type="EMBL" id="PSR90577.1"/>
    </source>
</evidence>
<evidence type="ECO:0000256" key="6">
    <source>
        <dbReference type="ARBA" id="ARBA00022448"/>
    </source>
</evidence>
<dbReference type="STRING" id="98765.A0A2R6PG27"/>
<feature type="region of interest" description="Disordered" evidence="10">
    <location>
        <begin position="179"/>
        <end position="229"/>
    </location>
</feature>
<dbReference type="GO" id="GO:0042147">
    <property type="term" value="P:retrograde transport, endosome to Golgi"/>
    <property type="evidence" value="ECO:0007669"/>
    <property type="project" value="InterPro"/>
</dbReference>
<dbReference type="Gene3D" id="1.10.238.10">
    <property type="entry name" value="EF-hand"/>
    <property type="match status" value="1"/>
</dbReference>
<keyword evidence="9" id="KW-0472">Membrane</keyword>
<dbReference type="PANTHER" id="PTHR47554:SF1">
    <property type="entry name" value="SORTING NEXIN MVP1"/>
    <property type="match status" value="1"/>
</dbReference>
<evidence type="ECO:0000256" key="7">
    <source>
        <dbReference type="ARBA" id="ARBA00022490"/>
    </source>
</evidence>
<dbReference type="SUPFAM" id="SSF64268">
    <property type="entry name" value="PX domain"/>
    <property type="match status" value="1"/>
</dbReference>
<dbReference type="AlphaFoldDB" id="A0A2R6PG27"/>
<proteinExistence type="inferred from homology"/>
<evidence type="ECO:0000256" key="4">
    <source>
        <dbReference type="ARBA" id="ARBA00010883"/>
    </source>
</evidence>
<dbReference type="PANTHER" id="PTHR47554">
    <property type="entry name" value="SORTING NEXIN MVP1"/>
    <property type="match status" value="1"/>
</dbReference>
<name>A0A2R6PG27_9APHY</name>
<dbReference type="CDD" id="cd07597">
    <property type="entry name" value="BAR_SNX8"/>
    <property type="match status" value="1"/>
</dbReference>
<dbReference type="Gene3D" id="1.20.1270.60">
    <property type="entry name" value="Arfaptin homology (AH) domain/BAR domain"/>
    <property type="match status" value="1"/>
</dbReference>